<name>A0ABQ9JCA9_9CUCU</name>
<reference evidence="1" key="1">
    <citation type="journal article" date="2023" name="Insect Mol. Biol.">
        <title>Genome sequencing provides insights into the evolution of gene families encoding plant cell wall-degrading enzymes in longhorned beetles.</title>
        <authorList>
            <person name="Shin N.R."/>
            <person name="Okamura Y."/>
            <person name="Kirsch R."/>
            <person name="Pauchet Y."/>
        </authorList>
    </citation>
    <scope>NUCLEOTIDE SEQUENCE</scope>
    <source>
        <strain evidence="1">MMC_N1</strain>
    </source>
</reference>
<evidence type="ECO:0000313" key="2">
    <source>
        <dbReference type="Proteomes" id="UP001162164"/>
    </source>
</evidence>
<protein>
    <submittedName>
        <fullName evidence="1">Uncharacterized protein</fullName>
    </submittedName>
</protein>
<proteinExistence type="predicted"/>
<keyword evidence="2" id="KW-1185">Reference proteome</keyword>
<organism evidence="1 2">
    <name type="scientific">Molorchus minor</name>
    <dbReference type="NCBI Taxonomy" id="1323400"/>
    <lineage>
        <taxon>Eukaryota</taxon>
        <taxon>Metazoa</taxon>
        <taxon>Ecdysozoa</taxon>
        <taxon>Arthropoda</taxon>
        <taxon>Hexapoda</taxon>
        <taxon>Insecta</taxon>
        <taxon>Pterygota</taxon>
        <taxon>Neoptera</taxon>
        <taxon>Endopterygota</taxon>
        <taxon>Coleoptera</taxon>
        <taxon>Polyphaga</taxon>
        <taxon>Cucujiformia</taxon>
        <taxon>Chrysomeloidea</taxon>
        <taxon>Cerambycidae</taxon>
        <taxon>Lamiinae</taxon>
        <taxon>Monochamini</taxon>
        <taxon>Molorchus</taxon>
    </lineage>
</organism>
<sequence>MTYQYTKWIENFISEFHVCLLRHVGFVYCAILGTLKIPTPTTHDKGAILNMIQSLISCFWFQVKMNLLWLFAVTSLYSPLASPHEIQEEKCLDIEEVTPKRYFYYNKKSLPIILEASDRRTHQLATHIFYIFIREVLGYAKVKMNVQVDNFNIESIIKRLSEYSDQNVDVIGEG</sequence>
<accession>A0ABQ9JCA9</accession>
<evidence type="ECO:0000313" key="1">
    <source>
        <dbReference type="EMBL" id="KAJ8975820.1"/>
    </source>
</evidence>
<comment type="caution">
    <text evidence="1">The sequence shown here is derived from an EMBL/GenBank/DDBJ whole genome shotgun (WGS) entry which is preliminary data.</text>
</comment>
<gene>
    <name evidence="1" type="ORF">NQ317_003856</name>
</gene>
<dbReference type="EMBL" id="JAPWTJ010000762">
    <property type="protein sequence ID" value="KAJ8975820.1"/>
    <property type="molecule type" value="Genomic_DNA"/>
</dbReference>
<dbReference type="Proteomes" id="UP001162164">
    <property type="component" value="Unassembled WGS sequence"/>
</dbReference>